<sequence>MDQTMQDVNTEEDTQWDPREPGSPEAEAPVGSRQCVLSWRKVTPIVKTLWTAEREGPLDSGSQRHVSSQPESGSLSSFTPLSEKPQAVRREPCLKSAPDYQGGLPWNSPGHHLPEPSCCHPHCGREETTDQGRGEQNAAACSEPTTRLTPGSHTEVALPVPSISTRQRGGIV</sequence>
<feature type="compositionally biased region" description="Polar residues" evidence="1">
    <location>
        <begin position="143"/>
        <end position="152"/>
    </location>
</feature>
<name>A0A662YRW3_ACIRT</name>
<reference evidence="2 3" key="1">
    <citation type="submission" date="2019-01" db="EMBL/GenBank/DDBJ databases">
        <title>Draft Genome and Complete Hox-Cluster Characterization of the Sterlet Sturgeon (Acipenser ruthenus).</title>
        <authorList>
            <person name="Wei Q."/>
        </authorList>
    </citation>
    <scope>NUCLEOTIDE SEQUENCE [LARGE SCALE GENOMIC DNA]</scope>
    <source>
        <strain evidence="2">WHYD16114868_AA</strain>
        <tissue evidence="2">Blood</tissue>
    </source>
</reference>
<feature type="region of interest" description="Disordered" evidence="1">
    <location>
        <begin position="51"/>
        <end position="172"/>
    </location>
</feature>
<feature type="compositionally biased region" description="Basic and acidic residues" evidence="1">
    <location>
        <begin position="123"/>
        <end position="133"/>
    </location>
</feature>
<evidence type="ECO:0000256" key="1">
    <source>
        <dbReference type="SAM" id="MobiDB-lite"/>
    </source>
</evidence>
<keyword evidence="3" id="KW-1185">Reference proteome</keyword>
<protein>
    <submittedName>
        <fullName evidence="2">Uncharacterized protein</fullName>
    </submittedName>
</protein>
<feature type="region of interest" description="Disordered" evidence="1">
    <location>
        <begin position="1"/>
        <end position="34"/>
    </location>
</feature>
<feature type="compositionally biased region" description="Polar residues" evidence="1">
    <location>
        <begin position="60"/>
        <end position="80"/>
    </location>
</feature>
<evidence type="ECO:0000313" key="2">
    <source>
        <dbReference type="EMBL" id="RXM98663.1"/>
    </source>
</evidence>
<proteinExistence type="predicted"/>
<organism evidence="2 3">
    <name type="scientific">Acipenser ruthenus</name>
    <name type="common">Sterlet sturgeon</name>
    <dbReference type="NCBI Taxonomy" id="7906"/>
    <lineage>
        <taxon>Eukaryota</taxon>
        <taxon>Metazoa</taxon>
        <taxon>Chordata</taxon>
        <taxon>Craniata</taxon>
        <taxon>Vertebrata</taxon>
        <taxon>Euteleostomi</taxon>
        <taxon>Actinopterygii</taxon>
        <taxon>Chondrostei</taxon>
        <taxon>Acipenseriformes</taxon>
        <taxon>Acipenseridae</taxon>
        <taxon>Acipenser</taxon>
    </lineage>
</organism>
<dbReference type="EMBL" id="SCEB01000606">
    <property type="protein sequence ID" value="RXM98663.1"/>
    <property type="molecule type" value="Genomic_DNA"/>
</dbReference>
<evidence type="ECO:0000313" key="3">
    <source>
        <dbReference type="Proteomes" id="UP000289886"/>
    </source>
</evidence>
<comment type="caution">
    <text evidence="2">The sequence shown here is derived from an EMBL/GenBank/DDBJ whole genome shotgun (WGS) entry which is preliminary data.</text>
</comment>
<dbReference type="AlphaFoldDB" id="A0A662YRW3"/>
<gene>
    <name evidence="2" type="ORF">EOD39_12831</name>
</gene>
<dbReference type="Proteomes" id="UP000289886">
    <property type="component" value="Unassembled WGS sequence"/>
</dbReference>
<accession>A0A662YRW3</accession>
<feature type="compositionally biased region" description="Polar residues" evidence="1">
    <location>
        <begin position="162"/>
        <end position="172"/>
    </location>
</feature>